<dbReference type="InterPro" id="IPR018166">
    <property type="entry name" value="S-AdoMet_deCO2ase_CS"/>
</dbReference>
<dbReference type="PANTHER" id="PTHR11570">
    <property type="entry name" value="S-ADENOSYLMETHIONINE DECARBOXYLASE"/>
    <property type="match status" value="1"/>
</dbReference>
<dbReference type="EMBL" id="AMKT01000003">
    <property type="protein sequence ID" value="OXG31133.1"/>
    <property type="molecule type" value="Genomic_DNA"/>
</dbReference>
<evidence type="ECO:0000256" key="4">
    <source>
        <dbReference type="ARBA" id="ARBA00023115"/>
    </source>
</evidence>
<evidence type="ECO:0000256" key="5">
    <source>
        <dbReference type="SAM" id="MobiDB-lite"/>
    </source>
</evidence>
<evidence type="ECO:0000256" key="3">
    <source>
        <dbReference type="ARBA" id="ARBA00023066"/>
    </source>
</evidence>
<gene>
    <name evidence="6" type="ORF">C361_00019</name>
</gene>
<dbReference type="AlphaFoldDB" id="A0A854QJ26"/>
<dbReference type="PANTHER" id="PTHR11570:SF0">
    <property type="entry name" value="S-ADENOSYLMETHIONINE DECARBOXYLASE PROENZYME"/>
    <property type="match status" value="1"/>
</dbReference>
<name>A0A854QJ26_CRYNE</name>
<dbReference type="SUPFAM" id="SSF56276">
    <property type="entry name" value="S-adenosylmethionine decarboxylase"/>
    <property type="match status" value="1"/>
</dbReference>
<dbReference type="PROSITE" id="PS01336">
    <property type="entry name" value="ADOMETDC"/>
    <property type="match status" value="1"/>
</dbReference>
<evidence type="ECO:0000256" key="2">
    <source>
        <dbReference type="ARBA" id="ARBA00008466"/>
    </source>
</evidence>
<dbReference type="GO" id="GO:0006597">
    <property type="term" value="P:spermine biosynthetic process"/>
    <property type="evidence" value="ECO:0007669"/>
    <property type="project" value="TreeGrafter"/>
</dbReference>
<comment type="pathway">
    <text evidence="1">Amine and polyamine biosynthesis; S-adenosylmethioninamine biosynthesis; S-adenosylmethioninamine from S-adenosyl-L-methionine: step 1/1.</text>
</comment>
<dbReference type="GO" id="GO:0008295">
    <property type="term" value="P:spermidine biosynthetic process"/>
    <property type="evidence" value="ECO:0007669"/>
    <property type="project" value="UniProtKB-KW"/>
</dbReference>
<dbReference type="OrthoDB" id="1068353at2759"/>
<dbReference type="Gene3D" id="3.60.90.10">
    <property type="entry name" value="S-adenosylmethionine decarboxylase"/>
    <property type="match status" value="1"/>
</dbReference>
<keyword evidence="3" id="KW-0745">Spermidine biosynthesis</keyword>
<dbReference type="Proteomes" id="UP000199727">
    <property type="component" value="Unassembled WGS sequence"/>
</dbReference>
<dbReference type="GO" id="GO:0004014">
    <property type="term" value="F:adenosylmethionine decarboxylase activity"/>
    <property type="evidence" value="ECO:0007669"/>
    <property type="project" value="InterPro"/>
</dbReference>
<dbReference type="InterPro" id="IPR048283">
    <property type="entry name" value="AdoMetDC-like"/>
</dbReference>
<sequence length="467" mass="50771">MTAELTPSIEEQALTSPGPFEGPEKLLEVWFAPSVEELPSAEEVEGKVAGGLKARPAKGNGGWQGLRKVPREVWEEMLDIVKCKVLSMVEGDDLDAYLLSESSLFVAPHVLILKTCGTTLNLLGLYRIIEIAREYCGFNNVWRCFYSRKSFFFPERQQGPHRDWRDEVQFLDSVFGTAGAAYTVGPMNRDHWLLYLTTPNSQPILPSDPKPSTLSLPAPSSSSSISTPAFSSSSTVTYQDTTLEILMTHLSPSARAPFFHDSDSLASPATTPGHVLGEAISHKLGIDTLFSKEETNLDSFGFDPCGYSANAVIGSGLPVSGKDGKEGGGYFTIHVTPEEGWSYASFECNVPLPFSSSSSSSSPSSGALAKRPDLQTLIRNVVNIFQPSRLSITLFVSTPPSSSAPGSSEAEVKAWNSFGTDLLGNEFVRKDRIGYEFDGYDLVFACFEKKGWVEPKLSLGSEAKESL</sequence>
<dbReference type="GO" id="GO:0005829">
    <property type="term" value="C:cytosol"/>
    <property type="evidence" value="ECO:0007669"/>
    <property type="project" value="TreeGrafter"/>
</dbReference>
<dbReference type="FunFam" id="3.60.90.10:FF:000017">
    <property type="entry name" value="S-adenosylmethionine decarboxylase proenzyme"/>
    <property type="match status" value="1"/>
</dbReference>
<proteinExistence type="inferred from homology"/>
<dbReference type="Pfam" id="PF01536">
    <property type="entry name" value="SAM_decarbox"/>
    <property type="match status" value="1"/>
</dbReference>
<accession>A0A854QJ26</accession>
<reference evidence="6 7" key="1">
    <citation type="submission" date="2017-06" db="EMBL/GenBank/DDBJ databases">
        <title>Global population genomics of the pathogenic fungus Cryptococcus neoformans var. grubii.</title>
        <authorList>
            <person name="Cuomo C."/>
            <person name="Litvintseva A."/>
            <person name="Chen Y."/>
            <person name="Young S."/>
            <person name="Zeng Q."/>
            <person name="Chapman S."/>
            <person name="Gujja S."/>
            <person name="Saif S."/>
            <person name="Birren B."/>
        </authorList>
    </citation>
    <scope>NUCLEOTIDE SEQUENCE [LARGE SCALE GENOMIC DNA]</scope>
    <source>
        <strain evidence="6 7">Tu259-1</strain>
    </source>
</reference>
<feature type="region of interest" description="Disordered" evidence="5">
    <location>
        <begin position="1"/>
        <end position="22"/>
    </location>
</feature>
<evidence type="ECO:0000256" key="1">
    <source>
        <dbReference type="ARBA" id="ARBA00004911"/>
    </source>
</evidence>
<evidence type="ECO:0000313" key="6">
    <source>
        <dbReference type="EMBL" id="OXG31133.1"/>
    </source>
</evidence>
<dbReference type="InterPro" id="IPR016067">
    <property type="entry name" value="S-AdoMet_deCO2ase_core"/>
</dbReference>
<dbReference type="UniPathway" id="UPA00331">
    <property type="reaction ID" value="UER00451"/>
</dbReference>
<comment type="similarity">
    <text evidence="2">Belongs to the eukaryotic AdoMetDC family.</text>
</comment>
<evidence type="ECO:0000313" key="7">
    <source>
        <dbReference type="Proteomes" id="UP000199727"/>
    </source>
</evidence>
<keyword evidence="4" id="KW-0620">Polyamine biosynthesis</keyword>
<protein>
    <submittedName>
        <fullName evidence="6">S-adenosylmethionine decarboxylase proenzyme</fullName>
    </submittedName>
</protein>
<organism evidence="6 7">
    <name type="scientific">Cryptococcus neoformans Tu259-1</name>
    <dbReference type="NCBI Taxonomy" id="1230072"/>
    <lineage>
        <taxon>Eukaryota</taxon>
        <taxon>Fungi</taxon>
        <taxon>Dikarya</taxon>
        <taxon>Basidiomycota</taxon>
        <taxon>Agaricomycotina</taxon>
        <taxon>Tremellomycetes</taxon>
        <taxon>Tremellales</taxon>
        <taxon>Cryptococcaceae</taxon>
        <taxon>Cryptococcus</taxon>
        <taxon>Cryptococcus neoformans species complex</taxon>
    </lineage>
</organism>
<feature type="region of interest" description="Disordered" evidence="5">
    <location>
        <begin position="206"/>
        <end position="231"/>
    </location>
</feature>
<comment type="caution">
    <text evidence="6">The sequence shown here is derived from an EMBL/GenBank/DDBJ whole genome shotgun (WGS) entry which is preliminary data.</text>
</comment>
<feature type="compositionally biased region" description="Low complexity" evidence="5">
    <location>
        <begin position="211"/>
        <end position="231"/>
    </location>
</feature>